<keyword evidence="2 4" id="KW-0863">Zinc-finger</keyword>
<evidence type="ECO:0000256" key="2">
    <source>
        <dbReference type="ARBA" id="ARBA00022771"/>
    </source>
</evidence>
<evidence type="ECO:0000256" key="3">
    <source>
        <dbReference type="ARBA" id="ARBA00022833"/>
    </source>
</evidence>
<organism evidence="7 8">
    <name type="scientific">Mucor saturninus</name>
    <dbReference type="NCBI Taxonomy" id="64648"/>
    <lineage>
        <taxon>Eukaryota</taxon>
        <taxon>Fungi</taxon>
        <taxon>Fungi incertae sedis</taxon>
        <taxon>Mucoromycota</taxon>
        <taxon>Mucoromycotina</taxon>
        <taxon>Mucoromycetes</taxon>
        <taxon>Mucorales</taxon>
        <taxon>Mucorineae</taxon>
        <taxon>Mucoraceae</taxon>
        <taxon>Mucor</taxon>
    </lineage>
</organism>
<evidence type="ECO:0000259" key="6">
    <source>
        <dbReference type="PROSITE" id="PS50178"/>
    </source>
</evidence>
<evidence type="ECO:0000256" key="1">
    <source>
        <dbReference type="ARBA" id="ARBA00022723"/>
    </source>
</evidence>
<dbReference type="SMART" id="SM00064">
    <property type="entry name" value="FYVE"/>
    <property type="match status" value="1"/>
</dbReference>
<sequence>MNTNDDRLTFLLPRPVWVNDLDVSYCSSCNNAFGPLKRRHHCRNCGNIFCHDCSSRKVPLPQLGDGTKPVRVCNGCFDVAYLVTYAIDEDHGISTQIHGVRGLLELTEKDDEKDLHNMVAYGGVDALIWLCRSSKSIKLHHLTTTILAMLAEKESIRPVIITKWALPPLLHLIRYYTNTEILLKKSPTSSIRSNSSNPLDEIATTETRQSIILEIIINCTHILYQLSRAGIFSQKEVVTEGVFDTLFTLASFDHIQSDATNEEQQQINERLAIIQNLAAKSISAISSLVAFQASIIELIQGTPKLSSLLRSSNDDVRKYIAKTIAYLSLRNDKYKPNLLCGDGSRALVSILVVLPQKEPSDNKTRMKDLEYYLSQDIQDDLYTEITSIKEDHHLNSAAVSHTCCALANFATNNESQVNLMAQPRFLQYLCNVPAIFSEHAEIHRHVARCLANLALYEENNISMLTSQNGKGDNKDAYNVLPTLLFMGKSDSETHIVQRHIVRAIDNLNSNFRPKNGRWKGLFNDACVYIRKVLDNYDGNEKDLDTIKRAKSILAREKLENEHHPTVKAVVSAIENTPPVTTPAPTQVSTSVIEQTENRVEQEDASSSPPTSEDEAAVVQEDAYNLQALITTPVSTSNEEETDEPKASPPPATKNKRRSKKNKKWE</sequence>
<protein>
    <recommendedName>
        <fullName evidence="6">FYVE-type domain-containing protein</fullName>
    </recommendedName>
</protein>
<comment type="caution">
    <text evidence="7">The sequence shown here is derived from an EMBL/GenBank/DDBJ whole genome shotgun (WGS) entry which is preliminary data.</text>
</comment>
<feature type="domain" description="FYVE-type" evidence="6">
    <location>
        <begin position="20"/>
        <end position="81"/>
    </location>
</feature>
<dbReference type="PANTHER" id="PTHR23164:SF30">
    <property type="entry name" value="EARLY ENDOSOME ANTIGEN 1"/>
    <property type="match status" value="1"/>
</dbReference>
<dbReference type="InterPro" id="IPR000306">
    <property type="entry name" value="Znf_FYVE"/>
</dbReference>
<reference evidence="7" key="1">
    <citation type="submission" date="2020-12" db="EMBL/GenBank/DDBJ databases">
        <title>Metabolic potential, ecology and presence of endohyphal bacteria is reflected in genomic diversity of Mucoromycotina.</title>
        <authorList>
            <person name="Muszewska A."/>
            <person name="Okrasinska A."/>
            <person name="Steczkiewicz K."/>
            <person name="Drgas O."/>
            <person name="Orlowska M."/>
            <person name="Perlinska-Lenart U."/>
            <person name="Aleksandrzak-Piekarczyk T."/>
            <person name="Szatraj K."/>
            <person name="Zielenkiewicz U."/>
            <person name="Pilsyk S."/>
            <person name="Malc E."/>
            <person name="Mieczkowski P."/>
            <person name="Kruszewska J.S."/>
            <person name="Biernat P."/>
            <person name="Pawlowska J."/>
        </authorList>
    </citation>
    <scope>NUCLEOTIDE SEQUENCE</scope>
    <source>
        <strain evidence="7">WA0000017839</strain>
    </source>
</reference>
<dbReference type="InterPro" id="IPR016024">
    <property type="entry name" value="ARM-type_fold"/>
</dbReference>
<dbReference type="PANTHER" id="PTHR23164">
    <property type="entry name" value="EARLY ENDOSOME ANTIGEN 1"/>
    <property type="match status" value="1"/>
</dbReference>
<evidence type="ECO:0000256" key="5">
    <source>
        <dbReference type="SAM" id="MobiDB-lite"/>
    </source>
</evidence>
<keyword evidence="1" id="KW-0479">Metal-binding</keyword>
<dbReference type="Gene3D" id="1.25.10.10">
    <property type="entry name" value="Leucine-rich Repeat Variant"/>
    <property type="match status" value="1"/>
</dbReference>
<gene>
    <name evidence="7" type="ORF">INT47_009318</name>
</gene>
<evidence type="ECO:0000313" key="7">
    <source>
        <dbReference type="EMBL" id="KAG2196323.1"/>
    </source>
</evidence>
<evidence type="ECO:0000313" key="8">
    <source>
        <dbReference type="Proteomes" id="UP000603453"/>
    </source>
</evidence>
<dbReference type="InterPro" id="IPR017455">
    <property type="entry name" value="Znf_FYVE-rel"/>
</dbReference>
<dbReference type="PROSITE" id="PS50178">
    <property type="entry name" value="ZF_FYVE"/>
    <property type="match status" value="1"/>
</dbReference>
<dbReference type="EMBL" id="JAEPRD010000149">
    <property type="protein sequence ID" value="KAG2196323.1"/>
    <property type="molecule type" value="Genomic_DNA"/>
</dbReference>
<name>A0A8H7QPB5_9FUNG</name>
<feature type="compositionally biased region" description="Polar residues" evidence="5">
    <location>
        <begin position="627"/>
        <end position="636"/>
    </location>
</feature>
<dbReference type="Gene3D" id="3.30.40.10">
    <property type="entry name" value="Zinc/RING finger domain, C3HC4 (zinc finger)"/>
    <property type="match status" value="1"/>
</dbReference>
<dbReference type="Proteomes" id="UP000603453">
    <property type="component" value="Unassembled WGS sequence"/>
</dbReference>
<keyword evidence="3" id="KW-0862">Zinc</keyword>
<keyword evidence="8" id="KW-1185">Reference proteome</keyword>
<proteinExistence type="predicted"/>
<evidence type="ECO:0000256" key="4">
    <source>
        <dbReference type="PROSITE-ProRule" id="PRU00091"/>
    </source>
</evidence>
<dbReference type="InterPro" id="IPR013083">
    <property type="entry name" value="Znf_RING/FYVE/PHD"/>
</dbReference>
<dbReference type="InterPro" id="IPR011989">
    <property type="entry name" value="ARM-like"/>
</dbReference>
<dbReference type="SUPFAM" id="SSF48371">
    <property type="entry name" value="ARM repeat"/>
    <property type="match status" value="1"/>
</dbReference>
<feature type="compositionally biased region" description="Basic residues" evidence="5">
    <location>
        <begin position="653"/>
        <end position="665"/>
    </location>
</feature>
<dbReference type="Pfam" id="PF01363">
    <property type="entry name" value="FYVE"/>
    <property type="match status" value="1"/>
</dbReference>
<feature type="region of interest" description="Disordered" evidence="5">
    <location>
        <begin position="595"/>
        <end position="665"/>
    </location>
</feature>
<dbReference type="OrthoDB" id="660555at2759"/>
<accession>A0A8H7QPB5</accession>
<dbReference type="SUPFAM" id="SSF57903">
    <property type="entry name" value="FYVE/PHD zinc finger"/>
    <property type="match status" value="1"/>
</dbReference>
<dbReference type="AlphaFoldDB" id="A0A8H7QPB5"/>
<dbReference type="InterPro" id="IPR011011">
    <property type="entry name" value="Znf_FYVE_PHD"/>
</dbReference>
<dbReference type="GO" id="GO:0008270">
    <property type="term" value="F:zinc ion binding"/>
    <property type="evidence" value="ECO:0007669"/>
    <property type="project" value="UniProtKB-KW"/>
</dbReference>